<dbReference type="Gene3D" id="3.40.50.150">
    <property type="entry name" value="Vaccinia Virus protein VP39"/>
    <property type="match status" value="1"/>
</dbReference>
<accession>A0ABT7WAD2</accession>
<dbReference type="SUPFAM" id="SSF53335">
    <property type="entry name" value="S-adenosyl-L-methionine-dependent methyltransferases"/>
    <property type="match status" value="1"/>
</dbReference>
<keyword evidence="1" id="KW-0489">Methyltransferase</keyword>
<dbReference type="RefSeq" id="WP_289723248.1">
    <property type="nucleotide sequence ID" value="NZ_JAUDUY010000001.1"/>
</dbReference>
<name>A0ABT7WAD2_9FLAO</name>
<dbReference type="Pfam" id="PF13489">
    <property type="entry name" value="Methyltransf_23"/>
    <property type="match status" value="1"/>
</dbReference>
<proteinExistence type="predicted"/>
<dbReference type="GO" id="GO:0008168">
    <property type="term" value="F:methyltransferase activity"/>
    <property type="evidence" value="ECO:0007669"/>
    <property type="project" value="UniProtKB-KW"/>
</dbReference>
<keyword evidence="1" id="KW-0808">Transferase</keyword>
<keyword evidence="2" id="KW-1185">Reference proteome</keyword>
<organism evidence="1 2">
    <name type="scientific">Robiginitalea aurantiaca</name>
    <dbReference type="NCBI Taxonomy" id="3056915"/>
    <lineage>
        <taxon>Bacteria</taxon>
        <taxon>Pseudomonadati</taxon>
        <taxon>Bacteroidota</taxon>
        <taxon>Flavobacteriia</taxon>
        <taxon>Flavobacteriales</taxon>
        <taxon>Flavobacteriaceae</taxon>
        <taxon>Robiginitalea</taxon>
    </lineage>
</organism>
<dbReference type="Proteomes" id="UP001174839">
    <property type="component" value="Unassembled WGS sequence"/>
</dbReference>
<dbReference type="GO" id="GO:0032259">
    <property type="term" value="P:methylation"/>
    <property type="evidence" value="ECO:0007669"/>
    <property type="project" value="UniProtKB-KW"/>
</dbReference>
<dbReference type="CDD" id="cd02440">
    <property type="entry name" value="AdoMet_MTases"/>
    <property type="match status" value="1"/>
</dbReference>
<gene>
    <name evidence="1" type="ORF">QU605_00235</name>
</gene>
<sequence length="281" mass="32144">MSDIEAMKLVDHLVSGEEFHLVWNDENRCYKTEPLPAHLDKYYESADYISHSDTSDGLMSGIYQRAKRINLRRKLKLVARYCEGPGALMDIGAGTGSFVKYAQDRGWEAYGVEPNELARERAHEKGIAVYRSISVQQEAVYDAITMWHVLEHLPDLEEEITAIAKTLKPEGYLILAVPNFKSLDSKHYKSHWAAYDVPRHVWHFSKASIKTIFERHGFEVKSVKPLWLDAFYISWLSETYKGSKLAPVAGAAMGMISNIYGFFSREFSSHVYILKRRPGAF</sequence>
<dbReference type="EMBL" id="JAUDUY010000001">
    <property type="protein sequence ID" value="MDM9629878.1"/>
    <property type="molecule type" value="Genomic_DNA"/>
</dbReference>
<evidence type="ECO:0000313" key="2">
    <source>
        <dbReference type="Proteomes" id="UP001174839"/>
    </source>
</evidence>
<dbReference type="EC" id="2.1.1.-" evidence="1"/>
<dbReference type="InterPro" id="IPR029063">
    <property type="entry name" value="SAM-dependent_MTases_sf"/>
</dbReference>
<dbReference type="PANTHER" id="PTHR43861">
    <property type="entry name" value="TRANS-ACONITATE 2-METHYLTRANSFERASE-RELATED"/>
    <property type="match status" value="1"/>
</dbReference>
<reference evidence="1" key="1">
    <citation type="submission" date="2023-06" db="EMBL/GenBank/DDBJ databases">
        <title>Robiginitalea aurantiacus sp. nov. and Algoriphagus sediminis sp. nov., isolated from coastal sediment.</title>
        <authorList>
            <person name="Zhou Z.Y."/>
            <person name="An J."/>
            <person name="Jia Y.W."/>
            <person name="Du Z.J."/>
        </authorList>
    </citation>
    <scope>NUCLEOTIDE SEQUENCE</scope>
    <source>
        <strain evidence="1">M39</strain>
    </source>
</reference>
<comment type="caution">
    <text evidence="1">The sequence shown here is derived from an EMBL/GenBank/DDBJ whole genome shotgun (WGS) entry which is preliminary data.</text>
</comment>
<protein>
    <submittedName>
        <fullName evidence="1">Class I SAM-dependent methyltransferase</fullName>
        <ecNumber evidence="1">2.1.1.-</ecNumber>
    </submittedName>
</protein>
<evidence type="ECO:0000313" key="1">
    <source>
        <dbReference type="EMBL" id="MDM9629878.1"/>
    </source>
</evidence>